<dbReference type="AlphaFoldDB" id="Q2W3D0"/>
<comment type="pathway">
    <text evidence="1">Protein modification; protein glycosylation.</text>
</comment>
<gene>
    <name evidence="10" type="ordered locus">amb2841</name>
</gene>
<dbReference type="Gene3D" id="3.40.50.2000">
    <property type="entry name" value="Glycogen Phosphorylase B"/>
    <property type="match status" value="1"/>
</dbReference>
<protein>
    <recommendedName>
        <fullName evidence="3">protein O-GlcNAc transferase</fullName>
        <ecNumber evidence="3">2.4.1.255</ecNumber>
    </recommendedName>
</protein>
<dbReference type="InterPro" id="IPR051939">
    <property type="entry name" value="Glycosyltr_41/O-GlcNAc_trsf"/>
</dbReference>
<dbReference type="EMBL" id="AP007255">
    <property type="protein sequence ID" value="BAE51645.1"/>
    <property type="molecule type" value="Genomic_DNA"/>
</dbReference>
<accession>Q2W3D0</accession>
<proteinExistence type="inferred from homology"/>
<dbReference type="InterPro" id="IPR019734">
    <property type="entry name" value="TPR_rpt"/>
</dbReference>
<organism evidence="10 11">
    <name type="scientific">Paramagnetospirillum magneticum (strain ATCC 700264 / AMB-1)</name>
    <name type="common">Magnetospirillum magneticum</name>
    <dbReference type="NCBI Taxonomy" id="342108"/>
    <lineage>
        <taxon>Bacteria</taxon>
        <taxon>Pseudomonadati</taxon>
        <taxon>Pseudomonadota</taxon>
        <taxon>Alphaproteobacteria</taxon>
        <taxon>Rhodospirillales</taxon>
        <taxon>Magnetospirillaceae</taxon>
        <taxon>Paramagnetospirillum</taxon>
    </lineage>
</organism>
<evidence type="ECO:0000256" key="1">
    <source>
        <dbReference type="ARBA" id="ARBA00004922"/>
    </source>
</evidence>
<dbReference type="Pfam" id="PF14559">
    <property type="entry name" value="TPR_19"/>
    <property type="match status" value="1"/>
</dbReference>
<dbReference type="Proteomes" id="UP000007058">
    <property type="component" value="Chromosome"/>
</dbReference>
<keyword evidence="7 8" id="KW-0802">TPR repeat</keyword>
<keyword evidence="4" id="KW-0328">Glycosyltransferase</keyword>
<dbReference type="RefSeq" id="WP_011385218.1">
    <property type="nucleotide sequence ID" value="NC_007626.1"/>
</dbReference>
<feature type="domain" description="O-GlcNAc transferase C-terminal" evidence="9">
    <location>
        <begin position="368"/>
        <end position="514"/>
    </location>
</feature>
<evidence type="ECO:0000256" key="5">
    <source>
        <dbReference type="ARBA" id="ARBA00022679"/>
    </source>
</evidence>
<dbReference type="KEGG" id="mag:amb2841"/>
<evidence type="ECO:0000313" key="11">
    <source>
        <dbReference type="Proteomes" id="UP000007058"/>
    </source>
</evidence>
<evidence type="ECO:0000256" key="4">
    <source>
        <dbReference type="ARBA" id="ARBA00022676"/>
    </source>
</evidence>
<dbReference type="PANTHER" id="PTHR44835">
    <property type="entry name" value="UDP-N-ACETYLGLUCOSAMINE--PEPTIDE N-ACETYLGLUCOSAMINYLTRANSFERASE SPINDLY-RELATED"/>
    <property type="match status" value="1"/>
</dbReference>
<keyword evidence="5 10" id="KW-0808">Transferase</keyword>
<dbReference type="EC" id="2.4.1.255" evidence="3"/>
<sequence>MSADLQFLFRQGIGALQQGKWDEAARQFRTLTGRTPNAPEPFYYLGVALLSGGKPDEAAETLTRLIRKHGDNPMALNALGSAQAASGKTGPAEKSFKRVLALAPDLSDAAENLARLLIESQRAAEALAPLRSVLSREPGRLASRHLLGRALRDTGELEGAMAEFQAVLKAQPDFAPALNDLGLLYFAGGKGEDALACFEHLLALNPADHVAANNRALTLRVLNRPEEAEQQYRAILARHPQAPEVNLNLGKLLARMGRVMDSVPYLEKGGCIEARWWDALVLPNQYETEDEIIGWRKRFADKLGAVTAEILALPPGEVAAQAGILEMDVFFLAYQAENDRELNTLLRSAQTRVAQACFGHGAPLPARPAGGRIRVGFFSADYFTHVVNRLTAAWATGLDRDEFEVFVFHAGAKWDGETERLAGLVEHFVDAYAPNAERARMVREADLDILVYPDVGLHPEIDVLAMLRLAPIQCAAFAHPVTTGMASMDYFISGELIEPEGAEAHYSEKLVRLPGIGFNIIPPKVEEAVLPPARPAGAGPLFFCAQSLFKMLPRQDNVFPRIAKAVGPCTIDFIDRHGSFTELFRRRMDKAFAAHGLDAGQYIRIHSQVTSVEFLGMLKAADVSLDSLDWSGGYTTLEALACGTPIAARTGNYLRGHVSAGILRAAGLDELVAKDEDAYVAVAARLGTDKAYREQVSATMRANAPGVFTNPAPIAGMAAFLRSAVRGG</sequence>
<reference evidence="10 11" key="1">
    <citation type="journal article" date="2005" name="DNA Res.">
        <title>Complete genome sequence of the facultative anaerobic magnetotactic bacterium Magnetospirillum sp. strain AMB-1.</title>
        <authorList>
            <person name="Matsunaga T."/>
            <person name="Okamura Y."/>
            <person name="Fukuda Y."/>
            <person name="Wahyudi A.T."/>
            <person name="Murase Y."/>
            <person name="Takeyama H."/>
        </authorList>
    </citation>
    <scope>NUCLEOTIDE SEQUENCE [LARGE SCALE GENOMIC DNA]</scope>
    <source>
        <strain evidence="11">ATCC 700264 / AMB-1</strain>
    </source>
</reference>
<evidence type="ECO:0000256" key="8">
    <source>
        <dbReference type="PROSITE-ProRule" id="PRU00339"/>
    </source>
</evidence>
<dbReference type="GO" id="GO:0097363">
    <property type="term" value="F:protein O-acetylglucosaminyltransferase activity"/>
    <property type="evidence" value="ECO:0007669"/>
    <property type="project" value="UniProtKB-EC"/>
</dbReference>
<dbReference type="STRING" id="342108.amb2841"/>
<dbReference type="HOGENOM" id="CLU_001721_3_1_5"/>
<dbReference type="OrthoDB" id="146908at2"/>
<dbReference type="Gene3D" id="3.40.50.11380">
    <property type="match status" value="1"/>
</dbReference>
<dbReference type="CAZy" id="GT41">
    <property type="family name" value="Glycosyltransferase Family 41"/>
</dbReference>
<evidence type="ECO:0000259" key="9">
    <source>
        <dbReference type="Pfam" id="PF13844"/>
    </source>
</evidence>
<feature type="repeat" description="TPR" evidence="8">
    <location>
        <begin position="73"/>
        <end position="106"/>
    </location>
</feature>
<keyword evidence="6" id="KW-0677">Repeat</keyword>
<dbReference type="Pfam" id="PF13844">
    <property type="entry name" value="Glyco_transf_41"/>
    <property type="match status" value="2"/>
</dbReference>
<dbReference type="SMART" id="SM00028">
    <property type="entry name" value="TPR"/>
    <property type="match status" value="6"/>
</dbReference>
<dbReference type="PANTHER" id="PTHR44835:SF1">
    <property type="entry name" value="PROTEIN O-GLCNAC TRANSFERASE"/>
    <property type="match status" value="1"/>
</dbReference>
<dbReference type="SUPFAM" id="SSF53756">
    <property type="entry name" value="UDP-Glycosyltransferase/glycogen phosphorylase"/>
    <property type="match status" value="1"/>
</dbReference>
<feature type="domain" description="O-GlcNAc transferase C-terminal" evidence="9">
    <location>
        <begin position="546"/>
        <end position="700"/>
    </location>
</feature>
<dbReference type="InterPro" id="IPR011990">
    <property type="entry name" value="TPR-like_helical_dom_sf"/>
</dbReference>
<evidence type="ECO:0000313" key="10">
    <source>
        <dbReference type="EMBL" id="BAE51645.1"/>
    </source>
</evidence>
<dbReference type="PROSITE" id="PS50005">
    <property type="entry name" value="TPR"/>
    <property type="match status" value="2"/>
</dbReference>
<feature type="repeat" description="TPR" evidence="8">
    <location>
        <begin position="175"/>
        <end position="208"/>
    </location>
</feature>
<comment type="similarity">
    <text evidence="2">Belongs to the glycosyltransferase 41 family. O-GlcNAc transferase subfamily.</text>
</comment>
<dbReference type="InterPro" id="IPR029489">
    <property type="entry name" value="OGT/SEC/SPY_C"/>
</dbReference>
<dbReference type="SUPFAM" id="SSF48452">
    <property type="entry name" value="TPR-like"/>
    <property type="match status" value="1"/>
</dbReference>
<evidence type="ECO:0000256" key="7">
    <source>
        <dbReference type="ARBA" id="ARBA00022803"/>
    </source>
</evidence>
<dbReference type="Pfam" id="PF13432">
    <property type="entry name" value="TPR_16"/>
    <property type="match status" value="2"/>
</dbReference>
<dbReference type="Gene3D" id="1.25.40.10">
    <property type="entry name" value="Tetratricopeptide repeat domain"/>
    <property type="match status" value="1"/>
</dbReference>
<evidence type="ECO:0000256" key="6">
    <source>
        <dbReference type="ARBA" id="ARBA00022737"/>
    </source>
</evidence>
<evidence type="ECO:0000256" key="3">
    <source>
        <dbReference type="ARBA" id="ARBA00011970"/>
    </source>
</evidence>
<name>Q2W3D0_PARM1</name>
<keyword evidence="11" id="KW-1185">Reference proteome</keyword>
<evidence type="ECO:0000256" key="2">
    <source>
        <dbReference type="ARBA" id="ARBA00005386"/>
    </source>
</evidence>